<name>A0A1J9RIB6_9PEZI</name>
<dbReference type="InterPro" id="IPR001447">
    <property type="entry name" value="Arylamine_N-AcTrfase"/>
</dbReference>
<organism evidence="4 5">
    <name type="scientific">Diplodia corticola</name>
    <dbReference type="NCBI Taxonomy" id="236234"/>
    <lineage>
        <taxon>Eukaryota</taxon>
        <taxon>Fungi</taxon>
        <taxon>Dikarya</taxon>
        <taxon>Ascomycota</taxon>
        <taxon>Pezizomycotina</taxon>
        <taxon>Dothideomycetes</taxon>
        <taxon>Dothideomycetes incertae sedis</taxon>
        <taxon>Botryosphaeriales</taxon>
        <taxon>Botryosphaeriaceae</taxon>
        <taxon>Diplodia</taxon>
    </lineage>
</organism>
<evidence type="ECO:0000256" key="1">
    <source>
        <dbReference type="ARBA" id="ARBA00006547"/>
    </source>
</evidence>
<dbReference type="InterPro" id="IPR053710">
    <property type="entry name" value="Arylamine_NAT_domain_sf"/>
</dbReference>
<dbReference type="GO" id="GO:0004435">
    <property type="term" value="F:phosphatidylinositol-4,5-bisphosphate phospholipase C activity"/>
    <property type="evidence" value="ECO:0007669"/>
    <property type="project" value="InterPro"/>
</dbReference>
<dbReference type="InterPro" id="IPR001711">
    <property type="entry name" value="PLipase_C_Pinositol-sp_Y"/>
</dbReference>
<dbReference type="InterPro" id="IPR038765">
    <property type="entry name" value="Papain-like_cys_pep_sf"/>
</dbReference>
<dbReference type="PANTHER" id="PTHR11786">
    <property type="entry name" value="N-HYDROXYARYLAMINE O-ACETYLTRANSFERASE"/>
    <property type="match status" value="1"/>
</dbReference>
<proteinExistence type="inferred from homology"/>
<protein>
    <submittedName>
        <fullName evidence="4">Arylamine n-acetyltransferase 1</fullName>
    </submittedName>
</protein>
<reference evidence="4 5" key="1">
    <citation type="submission" date="2016-10" db="EMBL/GenBank/DDBJ databases">
        <title>Proteomics and genomics reveal pathogen-plant mechanisms compatible with a hemibiotrophic lifestyle of Diplodia corticola.</title>
        <authorList>
            <person name="Fernandes I."/>
            <person name="De Jonge R."/>
            <person name="Van De Peer Y."/>
            <person name="Devreese B."/>
            <person name="Alves A."/>
            <person name="Esteves A.C."/>
        </authorList>
    </citation>
    <scope>NUCLEOTIDE SEQUENCE [LARGE SCALE GENOMIC DNA]</scope>
    <source>
        <strain evidence="4 5">CBS 112549</strain>
    </source>
</reference>
<dbReference type="PROSITE" id="PS50008">
    <property type="entry name" value="PIPLC_Y_DOMAIN"/>
    <property type="match status" value="1"/>
</dbReference>
<dbReference type="OrthoDB" id="10260017at2759"/>
<gene>
    <name evidence="4" type="ORF">BKCO1_1000109</name>
</gene>
<dbReference type="Gene3D" id="3.30.2140.20">
    <property type="match status" value="1"/>
</dbReference>
<dbReference type="GO" id="GO:0006629">
    <property type="term" value="P:lipid metabolic process"/>
    <property type="evidence" value="ECO:0007669"/>
    <property type="project" value="InterPro"/>
</dbReference>
<dbReference type="EMBL" id="MNUE01000001">
    <property type="protein sequence ID" value="OJD40193.1"/>
    <property type="molecule type" value="Genomic_DNA"/>
</dbReference>
<dbReference type="STRING" id="236234.A0A1J9RIB6"/>
<keyword evidence="5" id="KW-1185">Reference proteome</keyword>
<evidence type="ECO:0000313" key="5">
    <source>
        <dbReference type="Proteomes" id="UP000183809"/>
    </source>
</evidence>
<dbReference type="SUPFAM" id="SSF54001">
    <property type="entry name" value="Cysteine proteinases"/>
    <property type="match status" value="1"/>
</dbReference>
<feature type="region of interest" description="Disordered" evidence="2">
    <location>
        <begin position="1"/>
        <end position="22"/>
    </location>
</feature>
<dbReference type="Proteomes" id="UP000183809">
    <property type="component" value="Unassembled WGS sequence"/>
</dbReference>
<accession>A0A1J9RIB6</accession>
<dbReference type="GeneID" id="31009729"/>
<evidence type="ECO:0000259" key="3">
    <source>
        <dbReference type="PROSITE" id="PS50008"/>
    </source>
</evidence>
<sequence>MRSALKRYDSGKNIPSRPASYGRTMADATRYTKTQLRQYFDRISLPESLRVYDVTPLSPQEKLGYLGLLQKQSLSTIPFENLSLHYSPHRHISLDPDELFQKQVLTQGRGGYCMENNLVHNIVLRSLGYRVYSAGARVKGGPDAPYNGWSHMVNLVTTDEAHKSPEKYLVDVGFGPNGCTQPLRLDRNACDTTAIQISPAEMRLVWKNVDGNTDPNQRLWVYQHRISNDQPWLDMYCFTELEFLPQDYELMNYWTSTSPKVWFTQKVICAKMVIDSPETSELVGVMILQDDLKLRIHGKTESQQTFKDEEDRVAALDRVFGINLSKPERAAIKGLVTEIK</sequence>
<dbReference type="AlphaFoldDB" id="A0A1J9RIB6"/>
<comment type="similarity">
    <text evidence="1">Belongs to the arylamine N-acetyltransferase family.</text>
</comment>
<evidence type="ECO:0000256" key="2">
    <source>
        <dbReference type="SAM" id="MobiDB-lite"/>
    </source>
</evidence>
<dbReference type="Pfam" id="PF00797">
    <property type="entry name" value="Acetyltransf_2"/>
    <property type="match status" value="1"/>
</dbReference>
<feature type="domain" description="PI-PLC Y-box" evidence="3">
    <location>
        <begin position="130"/>
        <end position="203"/>
    </location>
</feature>
<dbReference type="GO" id="GO:0035556">
    <property type="term" value="P:intracellular signal transduction"/>
    <property type="evidence" value="ECO:0007669"/>
    <property type="project" value="InterPro"/>
</dbReference>
<evidence type="ECO:0000313" key="4">
    <source>
        <dbReference type="EMBL" id="OJD40193.1"/>
    </source>
</evidence>
<comment type="caution">
    <text evidence="4">The sequence shown here is derived from an EMBL/GenBank/DDBJ whole genome shotgun (WGS) entry which is preliminary data.</text>
</comment>
<keyword evidence="4" id="KW-0808">Transferase</keyword>
<dbReference type="PANTHER" id="PTHR11786:SF0">
    <property type="entry name" value="ARYLAMINE N-ACETYLTRANSFERASE 4-RELATED"/>
    <property type="match status" value="1"/>
</dbReference>
<dbReference type="GO" id="GO:0016407">
    <property type="term" value="F:acetyltransferase activity"/>
    <property type="evidence" value="ECO:0007669"/>
    <property type="project" value="InterPro"/>
</dbReference>
<feature type="compositionally biased region" description="Basic and acidic residues" evidence="2">
    <location>
        <begin position="1"/>
        <end position="10"/>
    </location>
</feature>
<dbReference type="RefSeq" id="XP_020135036.1">
    <property type="nucleotide sequence ID" value="XM_020269470.1"/>
</dbReference>